<proteinExistence type="predicted"/>
<dbReference type="Proteomes" id="UP001060215">
    <property type="component" value="Chromosome 15"/>
</dbReference>
<name>A0ACC0FBG0_9ERIC</name>
<comment type="caution">
    <text evidence="1">The sequence shown here is derived from an EMBL/GenBank/DDBJ whole genome shotgun (WGS) entry which is preliminary data.</text>
</comment>
<evidence type="ECO:0000313" key="2">
    <source>
        <dbReference type="Proteomes" id="UP001060215"/>
    </source>
</evidence>
<reference evidence="1 2" key="1">
    <citation type="journal article" date="2022" name="Plant J.">
        <title>Chromosome-level genome of Camellia lanceoleosa provides a valuable resource for understanding genome evolution and self-incompatibility.</title>
        <authorList>
            <person name="Gong W."/>
            <person name="Xiao S."/>
            <person name="Wang L."/>
            <person name="Liao Z."/>
            <person name="Chang Y."/>
            <person name="Mo W."/>
            <person name="Hu G."/>
            <person name="Li W."/>
            <person name="Zhao G."/>
            <person name="Zhu H."/>
            <person name="Hu X."/>
            <person name="Ji K."/>
            <person name="Xiang X."/>
            <person name="Song Q."/>
            <person name="Yuan D."/>
            <person name="Jin S."/>
            <person name="Zhang L."/>
        </authorList>
    </citation>
    <scope>NUCLEOTIDE SEQUENCE [LARGE SCALE GENOMIC DNA]</scope>
    <source>
        <strain evidence="1">SQ_2022a</strain>
    </source>
</reference>
<sequence length="151" mass="17320">MVSMRSVEDDHRRIRSIVKNLATATPLNYLSMDLLKLLIWNYRGADNNTFKRNLVEIIGVHKLEILILMETKVAFSTIRNLFNRFGFTALMFVDIGRSGGIWIVWDTSHVNVRASSVSSQAIYATVHKEDYEEWVRAAVYSSPNPSLRDTL</sequence>
<dbReference type="EMBL" id="CM045772">
    <property type="protein sequence ID" value="KAI7985920.1"/>
    <property type="molecule type" value="Genomic_DNA"/>
</dbReference>
<evidence type="ECO:0000313" key="1">
    <source>
        <dbReference type="EMBL" id="KAI7985920.1"/>
    </source>
</evidence>
<keyword evidence="2" id="KW-1185">Reference proteome</keyword>
<organism evidence="1 2">
    <name type="scientific">Camellia lanceoleosa</name>
    <dbReference type="NCBI Taxonomy" id="1840588"/>
    <lineage>
        <taxon>Eukaryota</taxon>
        <taxon>Viridiplantae</taxon>
        <taxon>Streptophyta</taxon>
        <taxon>Embryophyta</taxon>
        <taxon>Tracheophyta</taxon>
        <taxon>Spermatophyta</taxon>
        <taxon>Magnoliopsida</taxon>
        <taxon>eudicotyledons</taxon>
        <taxon>Gunneridae</taxon>
        <taxon>Pentapetalae</taxon>
        <taxon>asterids</taxon>
        <taxon>Ericales</taxon>
        <taxon>Theaceae</taxon>
        <taxon>Camellia</taxon>
    </lineage>
</organism>
<gene>
    <name evidence="1" type="ORF">LOK49_LG14G01197</name>
</gene>
<accession>A0ACC0FBG0</accession>
<protein>
    <submittedName>
        <fullName evidence="1">Uncharacterized protein</fullName>
    </submittedName>
</protein>